<gene>
    <name evidence="2" type="ORF">RFI_22055</name>
</gene>
<evidence type="ECO:0000256" key="1">
    <source>
        <dbReference type="SAM" id="Phobius"/>
    </source>
</evidence>
<dbReference type="Gene3D" id="3.40.50.300">
    <property type="entry name" value="P-loop containing nucleotide triphosphate hydrolases"/>
    <property type="match status" value="1"/>
</dbReference>
<evidence type="ECO:0000313" key="3">
    <source>
        <dbReference type="Proteomes" id="UP000023152"/>
    </source>
</evidence>
<feature type="transmembrane region" description="Helical" evidence="1">
    <location>
        <begin position="89"/>
        <end position="107"/>
    </location>
</feature>
<comment type="caution">
    <text evidence="2">The sequence shown here is derived from an EMBL/GenBank/DDBJ whole genome shotgun (WGS) entry which is preliminary data.</text>
</comment>
<feature type="non-terminal residue" evidence="2">
    <location>
        <position position="1"/>
    </location>
</feature>
<protein>
    <submittedName>
        <fullName evidence="2">Uncharacterized protein</fullName>
    </submittedName>
</protein>
<accession>X6MMS3</accession>
<evidence type="ECO:0000313" key="2">
    <source>
        <dbReference type="EMBL" id="ETO15308.1"/>
    </source>
</evidence>
<reference evidence="2 3" key="1">
    <citation type="journal article" date="2013" name="Curr. Biol.">
        <title>The Genome of the Foraminiferan Reticulomyxa filosa.</title>
        <authorList>
            <person name="Glockner G."/>
            <person name="Hulsmann N."/>
            <person name="Schleicher M."/>
            <person name="Noegel A.A."/>
            <person name="Eichinger L."/>
            <person name="Gallinger C."/>
            <person name="Pawlowski J."/>
            <person name="Sierra R."/>
            <person name="Euteneuer U."/>
            <person name="Pillet L."/>
            <person name="Moustafa A."/>
            <person name="Platzer M."/>
            <person name="Groth M."/>
            <person name="Szafranski K."/>
            <person name="Schliwa M."/>
        </authorList>
    </citation>
    <scope>NUCLEOTIDE SEQUENCE [LARGE SCALE GENOMIC DNA]</scope>
</reference>
<dbReference type="InterPro" id="IPR027417">
    <property type="entry name" value="P-loop_NTPase"/>
</dbReference>
<keyword evidence="1" id="KW-0812">Transmembrane</keyword>
<dbReference type="Proteomes" id="UP000023152">
    <property type="component" value="Unassembled WGS sequence"/>
</dbReference>
<sequence length="108" mass="12738">KKLKDYPATKDYSGPPNDVEACTNFIESKFRKLFEQSVNYFSNLTNDEWKTSVAKRQLLTYSISALDLDTVRFVFIDLHDMLTGRKKQVVFIFVAFFGKLWMQQTYLF</sequence>
<proteinExistence type="predicted"/>
<dbReference type="AlphaFoldDB" id="X6MMS3"/>
<keyword evidence="3" id="KW-1185">Reference proteome</keyword>
<name>X6MMS3_RETFI</name>
<organism evidence="2 3">
    <name type="scientific">Reticulomyxa filosa</name>
    <dbReference type="NCBI Taxonomy" id="46433"/>
    <lineage>
        <taxon>Eukaryota</taxon>
        <taxon>Sar</taxon>
        <taxon>Rhizaria</taxon>
        <taxon>Retaria</taxon>
        <taxon>Foraminifera</taxon>
        <taxon>Monothalamids</taxon>
        <taxon>Reticulomyxidae</taxon>
        <taxon>Reticulomyxa</taxon>
    </lineage>
</organism>
<keyword evidence="1" id="KW-1133">Transmembrane helix</keyword>
<dbReference type="EMBL" id="ASPP01019255">
    <property type="protein sequence ID" value="ETO15308.1"/>
    <property type="molecule type" value="Genomic_DNA"/>
</dbReference>
<keyword evidence="1" id="KW-0472">Membrane</keyword>